<reference evidence="2 3" key="1">
    <citation type="submission" date="2024-11" db="EMBL/GenBank/DDBJ databases">
        <title>Chromosome-level genome assembly of the freshwater bivalve Anodonta woodiana.</title>
        <authorList>
            <person name="Chen X."/>
        </authorList>
    </citation>
    <scope>NUCLEOTIDE SEQUENCE [LARGE SCALE GENOMIC DNA]</scope>
    <source>
        <strain evidence="2">MN2024</strain>
        <tissue evidence="2">Gills</tissue>
    </source>
</reference>
<gene>
    <name evidence="2" type="ORF">ACJMK2_005048</name>
</gene>
<evidence type="ECO:0000313" key="3">
    <source>
        <dbReference type="Proteomes" id="UP001634394"/>
    </source>
</evidence>
<comment type="caution">
    <text evidence="2">The sequence shown here is derived from an EMBL/GenBank/DDBJ whole genome shotgun (WGS) entry which is preliminary data.</text>
</comment>
<dbReference type="AlphaFoldDB" id="A0ABD3VQF2"/>
<dbReference type="SUPFAM" id="SSF81321">
    <property type="entry name" value="Family A G protein-coupled receptor-like"/>
    <property type="match status" value="1"/>
</dbReference>
<evidence type="ECO:0000313" key="2">
    <source>
        <dbReference type="EMBL" id="KAL3863283.1"/>
    </source>
</evidence>
<protein>
    <submittedName>
        <fullName evidence="2">Uncharacterized protein</fullName>
    </submittedName>
</protein>
<name>A0ABD3VQF2_SINWO</name>
<evidence type="ECO:0000256" key="1">
    <source>
        <dbReference type="SAM" id="MobiDB-lite"/>
    </source>
</evidence>
<dbReference type="Proteomes" id="UP001634394">
    <property type="component" value="Unassembled WGS sequence"/>
</dbReference>
<sequence length="170" mass="19327">MNPIIYACSSKEFQRAFIRILKCQFRRHPRLLMNRGPSNVSAKIVSFCKHKAEKCSITNSTRLGDIYSMKQLPDSLRVSLAVYHAHAKNDSCLSKDNVDNEGSENVSSSDNGDDNNSQYSLRRSFHNSVHKASCSNPPNIDENYHGVISFEKDENYIKAFRKRDSHGELV</sequence>
<feature type="compositionally biased region" description="Low complexity" evidence="1">
    <location>
        <begin position="103"/>
        <end position="117"/>
    </location>
</feature>
<feature type="region of interest" description="Disordered" evidence="1">
    <location>
        <begin position="94"/>
        <end position="120"/>
    </location>
</feature>
<proteinExistence type="predicted"/>
<keyword evidence="3" id="KW-1185">Reference proteome</keyword>
<organism evidence="2 3">
    <name type="scientific">Sinanodonta woodiana</name>
    <name type="common">Chinese pond mussel</name>
    <name type="synonym">Anodonta woodiana</name>
    <dbReference type="NCBI Taxonomy" id="1069815"/>
    <lineage>
        <taxon>Eukaryota</taxon>
        <taxon>Metazoa</taxon>
        <taxon>Spiralia</taxon>
        <taxon>Lophotrochozoa</taxon>
        <taxon>Mollusca</taxon>
        <taxon>Bivalvia</taxon>
        <taxon>Autobranchia</taxon>
        <taxon>Heteroconchia</taxon>
        <taxon>Palaeoheterodonta</taxon>
        <taxon>Unionida</taxon>
        <taxon>Unionoidea</taxon>
        <taxon>Unionidae</taxon>
        <taxon>Unioninae</taxon>
        <taxon>Sinanodonta</taxon>
    </lineage>
</organism>
<dbReference type="Gene3D" id="1.10.1220.70">
    <property type="match status" value="1"/>
</dbReference>
<dbReference type="EMBL" id="JBJQND010000010">
    <property type="protein sequence ID" value="KAL3863283.1"/>
    <property type="molecule type" value="Genomic_DNA"/>
</dbReference>
<accession>A0ABD3VQF2</accession>